<dbReference type="SUPFAM" id="SSF55729">
    <property type="entry name" value="Acyl-CoA N-acyltransferases (Nat)"/>
    <property type="match status" value="2"/>
</dbReference>
<keyword evidence="2" id="KW-0012">Acyltransferase</keyword>
<proteinExistence type="predicted"/>
<dbReference type="Pfam" id="PF00583">
    <property type="entry name" value="Acetyltransf_1"/>
    <property type="match status" value="1"/>
</dbReference>
<reference evidence="4 5" key="1">
    <citation type="submission" date="2018-09" db="EMBL/GenBank/DDBJ databases">
        <title>Comparative genomics of Leucobacter spp.</title>
        <authorList>
            <person name="Reis A.C."/>
            <person name="Kolvenbach B.A."/>
            <person name="Corvini P.F.X."/>
            <person name="Nunes O.C."/>
        </authorList>
    </citation>
    <scope>NUCLEOTIDE SEQUENCE [LARGE SCALE GENOMIC DNA]</scope>
    <source>
        <strain evidence="4 5">TAN 31504</strain>
    </source>
</reference>
<evidence type="ECO:0000259" key="3">
    <source>
        <dbReference type="PROSITE" id="PS51186"/>
    </source>
</evidence>
<dbReference type="EMBL" id="QYAC01000003">
    <property type="protein sequence ID" value="MBL3678977.1"/>
    <property type="molecule type" value="Genomic_DNA"/>
</dbReference>
<dbReference type="Proteomes" id="UP001645859">
    <property type="component" value="Unassembled WGS sequence"/>
</dbReference>
<evidence type="ECO:0000256" key="1">
    <source>
        <dbReference type="ARBA" id="ARBA00022679"/>
    </source>
</evidence>
<evidence type="ECO:0000313" key="4">
    <source>
        <dbReference type="EMBL" id="MBL3678977.1"/>
    </source>
</evidence>
<dbReference type="Gene3D" id="3.40.630.30">
    <property type="match status" value="1"/>
</dbReference>
<accession>A0ABS1SG08</accession>
<dbReference type="CDD" id="cd04301">
    <property type="entry name" value="NAT_SF"/>
    <property type="match status" value="1"/>
</dbReference>
<gene>
    <name evidence="4" type="ORF">D3230_06655</name>
</gene>
<protein>
    <submittedName>
        <fullName evidence="4">GNAT family N-acetyltransferase</fullName>
    </submittedName>
</protein>
<dbReference type="InterPro" id="IPR000182">
    <property type="entry name" value="GNAT_dom"/>
</dbReference>
<dbReference type="InterPro" id="IPR016181">
    <property type="entry name" value="Acyl_CoA_acyltransferase"/>
</dbReference>
<dbReference type="InterPro" id="IPR050832">
    <property type="entry name" value="Bact_Acetyltransf"/>
</dbReference>
<organism evidence="4 5">
    <name type="scientific">Leucobacter chromiireducens subsp. solipictus</name>
    <dbReference type="NCBI Taxonomy" id="398235"/>
    <lineage>
        <taxon>Bacteria</taxon>
        <taxon>Bacillati</taxon>
        <taxon>Actinomycetota</taxon>
        <taxon>Actinomycetes</taxon>
        <taxon>Micrococcales</taxon>
        <taxon>Microbacteriaceae</taxon>
        <taxon>Leucobacter</taxon>
    </lineage>
</organism>
<evidence type="ECO:0000313" key="5">
    <source>
        <dbReference type="Proteomes" id="UP001645859"/>
    </source>
</evidence>
<keyword evidence="5" id="KW-1185">Reference proteome</keyword>
<keyword evidence="1" id="KW-0808">Transferase</keyword>
<sequence length="360" mass="39341">MRKTDAALIHRLHLAAGRVDHPHERHERATVASLFAESNFVPRRDGVIAIGPGGTALAYGACVREDDPAPDPFRAIPAHIEVRLEGTVHPRIRGRGVGRALFVWQQHRGRELGARPAPTARTPDHPGFPQLLTAFAHTPGSPAARLYRAAGHTPVRTWLRLRRPLGTTAPASAAPAPSIPVRTLPSGIQLRPFALRYSERTRIAFNDAFRDHWGFTPISRRDWRRQGRDHTFAPGISLLALSGRGTLRDPHQVAGFVLAAVNRKEWVLHGERFSVFDAIGVTRAWRGTGLATPLIAAALRAHEARGFSSVELDVDADNPSGALAMYERLGFAERDRSVSYGLSVERCEGTAPSGPPRTPS</sequence>
<evidence type="ECO:0000256" key="2">
    <source>
        <dbReference type="ARBA" id="ARBA00023315"/>
    </source>
</evidence>
<dbReference type="PROSITE" id="PS51186">
    <property type="entry name" value="GNAT"/>
    <property type="match status" value="1"/>
</dbReference>
<comment type="caution">
    <text evidence="4">The sequence shown here is derived from an EMBL/GenBank/DDBJ whole genome shotgun (WGS) entry which is preliminary data.</text>
</comment>
<feature type="domain" description="N-acetyltransferase" evidence="3">
    <location>
        <begin position="188"/>
        <end position="350"/>
    </location>
</feature>
<dbReference type="RefSeq" id="WP_237467119.1">
    <property type="nucleotide sequence ID" value="NZ_BAAAPI010000013.1"/>
</dbReference>
<dbReference type="PANTHER" id="PTHR43877">
    <property type="entry name" value="AMINOALKYLPHOSPHONATE N-ACETYLTRANSFERASE-RELATED-RELATED"/>
    <property type="match status" value="1"/>
</dbReference>
<name>A0ABS1SG08_9MICO</name>